<name>A0A2V2ZY30_9BACI</name>
<reference evidence="1 2" key="1">
    <citation type="submission" date="2018-05" db="EMBL/GenBank/DDBJ databases">
        <title>Freshwater and sediment microbial communities from various areas in North America, analyzing microbe dynamics in response to fracking.</title>
        <authorList>
            <person name="Lamendella R."/>
        </authorList>
    </citation>
    <scope>NUCLEOTIDE SEQUENCE [LARGE SCALE GENOMIC DNA]</scope>
    <source>
        <strain evidence="1 2">15_TX</strain>
    </source>
</reference>
<gene>
    <name evidence="1" type="ORF">DFO73_105126</name>
</gene>
<accession>A0A2V2ZY30</accession>
<protein>
    <submittedName>
        <fullName evidence="1">Uncharacterized protein</fullName>
    </submittedName>
</protein>
<organism evidence="1 2">
    <name type="scientific">Cytobacillus oceanisediminis</name>
    <dbReference type="NCBI Taxonomy" id="665099"/>
    <lineage>
        <taxon>Bacteria</taxon>
        <taxon>Bacillati</taxon>
        <taxon>Bacillota</taxon>
        <taxon>Bacilli</taxon>
        <taxon>Bacillales</taxon>
        <taxon>Bacillaceae</taxon>
        <taxon>Cytobacillus</taxon>
    </lineage>
</organism>
<sequence length="39" mass="4349">MRIALGISLHHRSDILITKGQRVNLVIKAVITAAYFLLC</sequence>
<evidence type="ECO:0000313" key="2">
    <source>
        <dbReference type="Proteomes" id="UP000247150"/>
    </source>
</evidence>
<comment type="caution">
    <text evidence="1">The sequence shown here is derived from an EMBL/GenBank/DDBJ whole genome shotgun (WGS) entry which is preliminary data.</text>
</comment>
<dbReference type="Proteomes" id="UP000247150">
    <property type="component" value="Unassembled WGS sequence"/>
</dbReference>
<dbReference type="EMBL" id="QGTW01000005">
    <property type="protein sequence ID" value="PWW28889.1"/>
    <property type="molecule type" value="Genomic_DNA"/>
</dbReference>
<dbReference type="AlphaFoldDB" id="A0A2V2ZY30"/>
<evidence type="ECO:0000313" key="1">
    <source>
        <dbReference type="EMBL" id="PWW28889.1"/>
    </source>
</evidence>
<proteinExistence type="predicted"/>